<evidence type="ECO:0000313" key="2">
    <source>
        <dbReference type="Proteomes" id="UP000576082"/>
    </source>
</evidence>
<name>A0A7X9XBB0_9BACT</name>
<comment type="caution">
    <text evidence="1">The sequence shown here is derived from an EMBL/GenBank/DDBJ whole genome shotgun (WGS) entry which is preliminary data.</text>
</comment>
<keyword evidence="2" id="KW-1185">Reference proteome</keyword>
<dbReference type="EMBL" id="JABANE010000067">
    <property type="protein sequence ID" value="NME70542.1"/>
    <property type="molecule type" value="Genomic_DNA"/>
</dbReference>
<dbReference type="InterPro" id="IPR017574">
    <property type="entry name" value="CRISPR-assoc_prot_Cas7/Csc2"/>
</dbReference>
<dbReference type="RefSeq" id="WP_169658775.1">
    <property type="nucleotide sequence ID" value="NZ_JABANE010000067.1"/>
</dbReference>
<proteinExistence type="predicted"/>
<protein>
    <submittedName>
        <fullName evidence="1">Type I-D CRISPR-associated protein Cas7/Csc2</fullName>
    </submittedName>
</protein>
<dbReference type="AlphaFoldDB" id="A0A7X9XBB0"/>
<dbReference type="Proteomes" id="UP000576082">
    <property type="component" value="Unassembled WGS sequence"/>
</dbReference>
<sequence>MKELFKVIKDKGLFIDNLKTNQLGCIKIAIVREVVNPMIIRSTSPDEVLSYKFPSGREVLEIPARKLKSREKLRGLKQTRLFDAVSEELHYNSIKKSDYLANVNSITFGDSVTQSGDAVGLPSRVVYDWGYSIQDVNDISDTLQHNALGESGTMWNEEDGGLRQSLFQVQYVKQGALIPHFITLENVTPIMLFHLLSAVIYENRYGAQSRTTGMNMVNHIVGVGFGREEAGINSYLISRDWDNSMEPTLGNVSKKVSETMKSFYGENLLDGEEVVKAVKGIWESGKNLEKEYKEFQNLSEKFLQDIGVMKGKKKR</sequence>
<accession>A0A7X9XBB0</accession>
<dbReference type="NCBIfam" id="TIGR03157">
    <property type="entry name" value="cas_Csc2"/>
    <property type="match status" value="1"/>
</dbReference>
<organism evidence="1 2">
    <name type="scientific">Flammeovirga aprica JL-4</name>
    <dbReference type="NCBI Taxonomy" id="694437"/>
    <lineage>
        <taxon>Bacteria</taxon>
        <taxon>Pseudomonadati</taxon>
        <taxon>Bacteroidota</taxon>
        <taxon>Cytophagia</taxon>
        <taxon>Cytophagales</taxon>
        <taxon>Flammeovirgaceae</taxon>
        <taxon>Flammeovirga</taxon>
    </lineage>
</organism>
<reference evidence="1 2" key="1">
    <citation type="submission" date="2020-04" db="EMBL/GenBank/DDBJ databases">
        <title>Flammeovirga sp. SR4, a novel species isolated from seawater.</title>
        <authorList>
            <person name="Wang X."/>
        </authorList>
    </citation>
    <scope>NUCLEOTIDE SEQUENCE [LARGE SCALE GENOMIC DNA]</scope>
    <source>
        <strain evidence="1 2">ATCC 23126</strain>
    </source>
</reference>
<evidence type="ECO:0000313" key="1">
    <source>
        <dbReference type="EMBL" id="NME70542.1"/>
    </source>
</evidence>
<gene>
    <name evidence="1" type="primary">cas7d</name>
    <name evidence="1" type="ORF">HHU12_21380</name>
</gene>
<dbReference type="Pfam" id="PF18320">
    <property type="entry name" value="Csc2"/>
    <property type="match status" value="1"/>
</dbReference>